<dbReference type="GO" id="GO:0006206">
    <property type="term" value="P:pyrimidine nucleobase metabolic process"/>
    <property type="evidence" value="ECO:0007669"/>
    <property type="project" value="TreeGrafter"/>
</dbReference>
<dbReference type="InterPro" id="IPR036412">
    <property type="entry name" value="HAD-like_sf"/>
</dbReference>
<dbReference type="SFLD" id="SFLDS00003">
    <property type="entry name" value="Haloacid_Dehalogenase"/>
    <property type="match status" value="1"/>
</dbReference>
<dbReference type="PANTHER" id="PTHR47438:SF1">
    <property type="entry name" value="PHOSPHATE METABOLISM PROTEIN 8-RELATED"/>
    <property type="match status" value="1"/>
</dbReference>
<dbReference type="OrthoDB" id="1065058at2759"/>
<name>A0A6G1I207_9PEZI</name>
<evidence type="ECO:0000313" key="2">
    <source>
        <dbReference type="Proteomes" id="UP000799640"/>
    </source>
</evidence>
<dbReference type="Pfam" id="PF00702">
    <property type="entry name" value="Hydrolase"/>
    <property type="match status" value="1"/>
</dbReference>
<dbReference type="InterPro" id="IPR052791">
    <property type="entry name" value="SSM1_domain"/>
</dbReference>
<dbReference type="SFLD" id="SFLDG01129">
    <property type="entry name" value="C1.5:_HAD__Beta-PGM__Phosphata"/>
    <property type="match status" value="1"/>
</dbReference>
<proteinExistence type="predicted"/>
<dbReference type="PANTHER" id="PTHR47438">
    <property type="entry name" value="PHOSPHATE METABOLISM PROTEIN 8-RELATED"/>
    <property type="match status" value="1"/>
</dbReference>
<dbReference type="NCBIfam" id="TIGR01509">
    <property type="entry name" value="HAD-SF-IA-v3"/>
    <property type="match status" value="1"/>
</dbReference>
<dbReference type="NCBIfam" id="TIGR01993">
    <property type="entry name" value="Pyr-5-nucltdase"/>
    <property type="match status" value="1"/>
</dbReference>
<sequence>MASNRPVLFVDIDNCLYPKSTRILHMMQRNIEKYFETHLELPLEDAKALHRKYYTQYGLALEGLVRHHTVDPLDFNAKVDDALPLEDVLKPDPKLRELLEDADKTKVRLWLFTNAYVNHGKRVVRLLGVDDLFEGITFCDYGASEFIAKPRPAMYEKAMREAGVNSVQDCYFVDDSHLNAKKAAEFGWTAVHLVEASDPLPAEQAAQHQIRGLEELRDVFPQFFKTTGSAGSTGNPVKDS</sequence>
<protein>
    <submittedName>
        <fullName evidence="1">Pyrimidine 5-nucleotidase</fullName>
    </submittedName>
</protein>
<dbReference type="InterPro" id="IPR010237">
    <property type="entry name" value="Pyr-5-nucltdase"/>
</dbReference>
<keyword evidence="2" id="KW-1185">Reference proteome</keyword>
<dbReference type="AlphaFoldDB" id="A0A6G1I207"/>
<dbReference type="Gene3D" id="1.10.150.450">
    <property type="match status" value="1"/>
</dbReference>
<dbReference type="SUPFAM" id="SSF56784">
    <property type="entry name" value="HAD-like"/>
    <property type="match status" value="1"/>
</dbReference>
<gene>
    <name evidence="1" type="ORF">EJ06DRAFT_542481</name>
</gene>
<dbReference type="InterPro" id="IPR023214">
    <property type="entry name" value="HAD_sf"/>
</dbReference>
<accession>A0A6G1I207</accession>
<evidence type="ECO:0000313" key="1">
    <source>
        <dbReference type="EMBL" id="KAF2402015.1"/>
    </source>
</evidence>
<dbReference type="GO" id="GO:0009166">
    <property type="term" value="P:nucleotide catabolic process"/>
    <property type="evidence" value="ECO:0007669"/>
    <property type="project" value="TreeGrafter"/>
</dbReference>
<reference evidence="1" key="1">
    <citation type="journal article" date="2020" name="Stud. Mycol.">
        <title>101 Dothideomycetes genomes: a test case for predicting lifestyles and emergence of pathogens.</title>
        <authorList>
            <person name="Haridas S."/>
            <person name="Albert R."/>
            <person name="Binder M."/>
            <person name="Bloem J."/>
            <person name="Labutti K."/>
            <person name="Salamov A."/>
            <person name="Andreopoulos B."/>
            <person name="Baker S."/>
            <person name="Barry K."/>
            <person name="Bills G."/>
            <person name="Bluhm B."/>
            <person name="Cannon C."/>
            <person name="Castanera R."/>
            <person name="Culley D."/>
            <person name="Daum C."/>
            <person name="Ezra D."/>
            <person name="Gonzalez J."/>
            <person name="Henrissat B."/>
            <person name="Kuo A."/>
            <person name="Liang C."/>
            <person name="Lipzen A."/>
            <person name="Lutzoni F."/>
            <person name="Magnuson J."/>
            <person name="Mondo S."/>
            <person name="Nolan M."/>
            <person name="Ohm R."/>
            <person name="Pangilinan J."/>
            <person name="Park H.-J."/>
            <person name="Ramirez L."/>
            <person name="Alfaro M."/>
            <person name="Sun H."/>
            <person name="Tritt A."/>
            <person name="Yoshinaga Y."/>
            <person name="Zwiers L.-H."/>
            <person name="Turgeon B."/>
            <person name="Goodwin S."/>
            <person name="Spatafora J."/>
            <person name="Crous P."/>
            <person name="Grigoriev I."/>
        </authorList>
    </citation>
    <scope>NUCLEOTIDE SEQUENCE</scope>
    <source>
        <strain evidence="1">CBS 262.69</strain>
    </source>
</reference>
<dbReference type="EMBL" id="ML996692">
    <property type="protein sequence ID" value="KAF2402015.1"/>
    <property type="molecule type" value="Genomic_DNA"/>
</dbReference>
<dbReference type="GO" id="GO:0008252">
    <property type="term" value="F:nucleotidase activity"/>
    <property type="evidence" value="ECO:0007669"/>
    <property type="project" value="TreeGrafter"/>
</dbReference>
<organism evidence="1 2">
    <name type="scientific">Trichodelitschia bisporula</name>
    <dbReference type="NCBI Taxonomy" id="703511"/>
    <lineage>
        <taxon>Eukaryota</taxon>
        <taxon>Fungi</taxon>
        <taxon>Dikarya</taxon>
        <taxon>Ascomycota</taxon>
        <taxon>Pezizomycotina</taxon>
        <taxon>Dothideomycetes</taxon>
        <taxon>Dothideomycetes incertae sedis</taxon>
        <taxon>Phaeotrichales</taxon>
        <taxon>Phaeotrichaceae</taxon>
        <taxon>Trichodelitschia</taxon>
    </lineage>
</organism>
<dbReference type="InterPro" id="IPR006439">
    <property type="entry name" value="HAD-SF_hydro_IA"/>
</dbReference>
<dbReference type="Proteomes" id="UP000799640">
    <property type="component" value="Unassembled WGS sequence"/>
</dbReference>
<dbReference type="SFLD" id="SFLDG01132">
    <property type="entry name" value="C1.5.3:_5'-Nucleotidase_Like"/>
    <property type="match status" value="1"/>
</dbReference>
<dbReference type="Gene3D" id="3.40.50.1000">
    <property type="entry name" value="HAD superfamily/HAD-like"/>
    <property type="match status" value="1"/>
</dbReference>